<dbReference type="Gene3D" id="3.30.1490.20">
    <property type="entry name" value="ATP-grasp fold, A domain"/>
    <property type="match status" value="1"/>
</dbReference>
<evidence type="ECO:0000259" key="2">
    <source>
        <dbReference type="PROSITE" id="PS51186"/>
    </source>
</evidence>
<dbReference type="GO" id="GO:0016747">
    <property type="term" value="F:acyltransferase activity, transferring groups other than amino-acyl groups"/>
    <property type="evidence" value="ECO:0007669"/>
    <property type="project" value="InterPro"/>
</dbReference>
<dbReference type="Pfam" id="PF13380">
    <property type="entry name" value="CoA_binding_2"/>
    <property type="match status" value="1"/>
</dbReference>
<dbReference type="RefSeq" id="WP_170861039.1">
    <property type="nucleotide sequence ID" value="NZ_FOEE01000005.1"/>
</dbReference>
<dbReference type="GO" id="GO:0043758">
    <property type="term" value="F:acetate-CoA ligase (ADP-forming) activity"/>
    <property type="evidence" value="ECO:0007669"/>
    <property type="project" value="InterPro"/>
</dbReference>
<feature type="compositionally biased region" description="Low complexity" evidence="1">
    <location>
        <begin position="1"/>
        <end position="16"/>
    </location>
</feature>
<dbReference type="Gene3D" id="3.40.630.30">
    <property type="match status" value="1"/>
</dbReference>
<dbReference type="InterPro" id="IPR016181">
    <property type="entry name" value="Acyl_CoA_acyltransferase"/>
</dbReference>
<dbReference type="PANTHER" id="PTHR42793">
    <property type="entry name" value="COA BINDING DOMAIN CONTAINING PROTEIN"/>
    <property type="match status" value="1"/>
</dbReference>
<dbReference type="PANTHER" id="PTHR42793:SF1">
    <property type="entry name" value="PEPTIDYL-LYSINE N-ACETYLTRANSFERASE PATZ"/>
    <property type="match status" value="1"/>
</dbReference>
<dbReference type="Pfam" id="PF13549">
    <property type="entry name" value="ATP-grasp_5"/>
    <property type="match status" value="1"/>
</dbReference>
<dbReference type="Pfam" id="PF13607">
    <property type="entry name" value="Succ_CoA_lig"/>
    <property type="match status" value="1"/>
</dbReference>
<evidence type="ECO:0000256" key="1">
    <source>
        <dbReference type="SAM" id="MobiDB-lite"/>
    </source>
</evidence>
<feature type="region of interest" description="Disordered" evidence="1">
    <location>
        <begin position="1"/>
        <end position="28"/>
    </location>
</feature>
<dbReference type="Gene3D" id="3.40.50.720">
    <property type="entry name" value="NAD(P)-binding Rossmann-like Domain"/>
    <property type="match status" value="1"/>
</dbReference>
<dbReference type="EMBL" id="FOEE01000005">
    <property type="protein sequence ID" value="SEO84120.1"/>
    <property type="molecule type" value="Genomic_DNA"/>
</dbReference>
<dbReference type="Pfam" id="PF19045">
    <property type="entry name" value="Ligase_CoA_2"/>
    <property type="match status" value="1"/>
</dbReference>
<dbReference type="InterPro" id="IPR003781">
    <property type="entry name" value="CoA-bd"/>
</dbReference>
<dbReference type="InterPro" id="IPR032875">
    <property type="entry name" value="Succ_CoA_lig_flav_dom"/>
</dbReference>
<keyword evidence="4" id="KW-1185">Reference proteome</keyword>
<protein>
    <submittedName>
        <fullName evidence="3">Acyl-CoA synthetase (NDP forming)</fullName>
    </submittedName>
</protein>
<dbReference type="Gene3D" id="3.40.50.261">
    <property type="entry name" value="Succinyl-CoA synthetase domains"/>
    <property type="match status" value="2"/>
</dbReference>
<organism evidence="3 4">
    <name type="scientific">Trujillonella endophytica</name>
    <dbReference type="NCBI Taxonomy" id="673521"/>
    <lineage>
        <taxon>Bacteria</taxon>
        <taxon>Bacillati</taxon>
        <taxon>Actinomycetota</taxon>
        <taxon>Actinomycetes</taxon>
        <taxon>Geodermatophilales</taxon>
        <taxon>Geodermatophilaceae</taxon>
        <taxon>Trujillonella</taxon>
    </lineage>
</organism>
<evidence type="ECO:0000313" key="3">
    <source>
        <dbReference type="EMBL" id="SEO84120.1"/>
    </source>
</evidence>
<dbReference type="InterPro" id="IPR036291">
    <property type="entry name" value="NAD(P)-bd_dom_sf"/>
</dbReference>
<dbReference type="SUPFAM" id="SSF51735">
    <property type="entry name" value="NAD(P)-binding Rossmann-fold domains"/>
    <property type="match status" value="1"/>
</dbReference>
<dbReference type="AlphaFoldDB" id="A0A1H8SZB8"/>
<dbReference type="InterPro" id="IPR013815">
    <property type="entry name" value="ATP_grasp_subdomain_1"/>
</dbReference>
<dbReference type="InterPro" id="IPR000182">
    <property type="entry name" value="GNAT_dom"/>
</dbReference>
<dbReference type="Gene3D" id="3.30.470.20">
    <property type="entry name" value="ATP-grasp fold, B domain"/>
    <property type="match status" value="1"/>
</dbReference>
<dbReference type="SUPFAM" id="SSF55729">
    <property type="entry name" value="Acyl-CoA N-acyltransferases (Nat)"/>
    <property type="match status" value="1"/>
</dbReference>
<dbReference type="Proteomes" id="UP000198960">
    <property type="component" value="Unassembled WGS sequence"/>
</dbReference>
<feature type="domain" description="N-acetyltransferase" evidence="2">
    <location>
        <begin position="43"/>
        <end position="192"/>
    </location>
</feature>
<dbReference type="Pfam" id="PF00583">
    <property type="entry name" value="Acetyltransf_1"/>
    <property type="match status" value="1"/>
</dbReference>
<reference evidence="4" key="1">
    <citation type="submission" date="2016-10" db="EMBL/GenBank/DDBJ databases">
        <authorList>
            <person name="Varghese N."/>
            <person name="Submissions S."/>
        </authorList>
    </citation>
    <scope>NUCLEOTIDE SEQUENCE [LARGE SCALE GENOMIC DNA]</scope>
    <source>
        <strain evidence="4">DSM 45413</strain>
    </source>
</reference>
<accession>A0A1H8SZB8</accession>
<dbReference type="STRING" id="673521.SAMN05660991_01952"/>
<sequence>MPETTSTRATRPPSSEGEAPPTDAPPAAVGRTERVLLRGGTPAVLVELAAGDADELLDLHRRLGERDTYLRFATLHPTGLERYVRRTLAAGSGDHTLGARVRGRLVGAVQLLPCGPGRAEVAVVVDAAARHDGVATALLERLAVIAGRLGIDRFVADVLADNGPMLRVLTDLGMPVERSREGTATRIEVALHPGQRYLDAAEQRYRTAAAASLRPVLRPRSVAVVGAGRREASVGRSVLRSLRVGGFLGPVHAVNPAAGGSGGVELEGVPCLPDIGSVPGPVDLAVVCVPAAQVCDVVGACGSAGVGGVLVLSGGLAGVPGSRERLRELGDRHGMRLVGPNSLGLAVHGPMGALVASFAGRVPPAGDLGLVAQSGGIAIAALSSWQRLGLGMSAGVAIGDAYDVGMRDVLAWFDEDAGTDLVVLYAESEPDLRSLVRTAAHLARRVPVLSVASGTSGAGARAAASHTARAATPAVVRGAAALAAGIQTAPDLTSLAAAVGLLRGQPLPRPGTVALLTNAGGVGVLLADACTSAGLGIDPLPPDLRRRLADVLPPLAATGNPVDTGAAVTAEAFGAALAVLRAHPAVAAVITATLPTGVGDPGPGVLAGAAAAGGAPVVDVRVGRATALERLDLPGGGFVISVADAPVAAHALAAAVARRDWLARPTGVPEAPGGVDVRAARAVVAGLLARAPGGDWLLPDEAAALCAAAGLPMAVTWWARSPAEAAAAAARAGGPVAVKGVVRGVVHKADAGLLRLPVADPAEVSAVVEAWAAQAGDDWRGAIVQPVVAPADELLVGGVRDPSAGAVVALGPGGRAADALGHRVHRLAPLSTADADDVLTGTGLFAPPHGAALDRAGVAGCLRRIGWLVDVLPELAEVEINPLRVDAAGCLALDVRGRVVPPAG</sequence>
<dbReference type="SMART" id="SM00881">
    <property type="entry name" value="CoA_binding"/>
    <property type="match status" value="1"/>
</dbReference>
<gene>
    <name evidence="3" type="ORF">SAMN05660991_01952</name>
</gene>
<dbReference type="PROSITE" id="PS51186">
    <property type="entry name" value="GNAT"/>
    <property type="match status" value="1"/>
</dbReference>
<dbReference type="SUPFAM" id="SSF52210">
    <property type="entry name" value="Succinyl-CoA synthetase domains"/>
    <property type="match status" value="2"/>
</dbReference>
<dbReference type="SUPFAM" id="SSF56059">
    <property type="entry name" value="Glutathione synthetase ATP-binding domain-like"/>
    <property type="match status" value="1"/>
</dbReference>
<dbReference type="InterPro" id="IPR016102">
    <property type="entry name" value="Succinyl-CoA_synth-like"/>
</dbReference>
<proteinExistence type="predicted"/>
<evidence type="ECO:0000313" key="4">
    <source>
        <dbReference type="Proteomes" id="UP000198960"/>
    </source>
</evidence>
<dbReference type="GO" id="GO:0005524">
    <property type="term" value="F:ATP binding"/>
    <property type="evidence" value="ECO:0007669"/>
    <property type="project" value="InterPro"/>
</dbReference>
<name>A0A1H8SZB8_9ACTN</name>
<dbReference type="InterPro" id="IPR043938">
    <property type="entry name" value="Ligase_CoA_dom"/>
</dbReference>